<feature type="region of interest" description="Disordered" evidence="7">
    <location>
        <begin position="1"/>
        <end position="56"/>
    </location>
</feature>
<feature type="compositionally biased region" description="Basic residues" evidence="7">
    <location>
        <begin position="109"/>
        <end position="125"/>
    </location>
</feature>
<feature type="compositionally biased region" description="Basic and acidic residues" evidence="7">
    <location>
        <begin position="215"/>
        <end position="231"/>
    </location>
</feature>
<feature type="compositionally biased region" description="Low complexity" evidence="7">
    <location>
        <begin position="16"/>
        <end position="25"/>
    </location>
</feature>
<accession>A0A9P4YME2</accession>
<keyword evidence="4" id="KW-0238">DNA-binding</keyword>
<dbReference type="PANTHER" id="PTHR36206:SF4">
    <property type="entry name" value="HYPOTHETICAL CONSERVED PROTEIN (EUROFUNG)-RELATED"/>
    <property type="match status" value="1"/>
</dbReference>
<evidence type="ECO:0000313" key="9">
    <source>
        <dbReference type="Proteomes" id="UP000749293"/>
    </source>
</evidence>
<dbReference type="AlphaFoldDB" id="A0A9P4YME2"/>
<feature type="region of interest" description="Disordered" evidence="7">
    <location>
        <begin position="211"/>
        <end position="231"/>
    </location>
</feature>
<comment type="caution">
    <text evidence="8">The sequence shown here is derived from an EMBL/GenBank/DDBJ whole genome shotgun (WGS) entry which is preliminary data.</text>
</comment>
<evidence type="ECO:0000256" key="7">
    <source>
        <dbReference type="SAM" id="MobiDB-lite"/>
    </source>
</evidence>
<name>A0A9P4YME2_9HYPO</name>
<proteinExistence type="predicted"/>
<evidence type="ECO:0000256" key="6">
    <source>
        <dbReference type="ARBA" id="ARBA00023242"/>
    </source>
</evidence>
<feature type="compositionally biased region" description="Low complexity" evidence="7">
    <location>
        <begin position="74"/>
        <end position="108"/>
    </location>
</feature>
<dbReference type="RefSeq" id="XP_035318300.1">
    <property type="nucleotide sequence ID" value="XM_035466531.1"/>
</dbReference>
<keyword evidence="5" id="KW-0804">Transcription</keyword>
<dbReference type="OrthoDB" id="39175at2759"/>
<organism evidence="8 9">
    <name type="scientific">Geosmithia morbida</name>
    <dbReference type="NCBI Taxonomy" id="1094350"/>
    <lineage>
        <taxon>Eukaryota</taxon>
        <taxon>Fungi</taxon>
        <taxon>Dikarya</taxon>
        <taxon>Ascomycota</taxon>
        <taxon>Pezizomycotina</taxon>
        <taxon>Sordariomycetes</taxon>
        <taxon>Hypocreomycetidae</taxon>
        <taxon>Hypocreales</taxon>
        <taxon>Bionectriaceae</taxon>
        <taxon>Geosmithia</taxon>
    </lineage>
</organism>
<dbReference type="Proteomes" id="UP000749293">
    <property type="component" value="Unassembled WGS sequence"/>
</dbReference>
<feature type="region of interest" description="Disordered" evidence="7">
    <location>
        <begin position="74"/>
        <end position="140"/>
    </location>
</feature>
<evidence type="ECO:0000256" key="4">
    <source>
        <dbReference type="ARBA" id="ARBA00023125"/>
    </source>
</evidence>
<keyword evidence="6" id="KW-0539">Nucleus</keyword>
<evidence type="ECO:0000256" key="3">
    <source>
        <dbReference type="ARBA" id="ARBA00023015"/>
    </source>
</evidence>
<evidence type="ECO:0000256" key="2">
    <source>
        <dbReference type="ARBA" id="ARBA00022833"/>
    </source>
</evidence>
<keyword evidence="2" id="KW-0862">Zinc</keyword>
<gene>
    <name evidence="8" type="ORF">GMORB2_4557</name>
</gene>
<keyword evidence="3" id="KW-0805">Transcription regulation</keyword>
<dbReference type="InterPro" id="IPR052360">
    <property type="entry name" value="Transcr_Regulatory_Proteins"/>
</dbReference>
<reference evidence="8" key="1">
    <citation type="submission" date="2020-03" db="EMBL/GenBank/DDBJ databases">
        <title>Site-based positive gene gene selection in Geosmithia morbida across the United States reveals a broad range of putative effectors and factors for local host and environmental adapation.</title>
        <authorList>
            <person name="Onufrak A."/>
            <person name="Murdoch R.W."/>
            <person name="Gazis R."/>
            <person name="Huff M."/>
            <person name="Staton M."/>
            <person name="Klingeman W."/>
            <person name="Hadziabdic D."/>
        </authorList>
    </citation>
    <scope>NUCLEOTIDE SEQUENCE</scope>
    <source>
        <strain evidence="8">1262</strain>
    </source>
</reference>
<dbReference type="PANTHER" id="PTHR36206">
    <property type="entry name" value="ASPERCRYPTIN BIOSYNTHESIS CLUSTER-SPECIFIC TRANSCRIPTION REGULATOR ATNN-RELATED"/>
    <property type="match status" value="1"/>
</dbReference>
<dbReference type="EMBL" id="JAANYQ010000022">
    <property type="protein sequence ID" value="KAF4119648.1"/>
    <property type="molecule type" value="Genomic_DNA"/>
</dbReference>
<dbReference type="GeneID" id="55970785"/>
<keyword evidence="1" id="KW-0479">Metal-binding</keyword>
<protein>
    <submittedName>
        <fullName evidence="8">Fungal Zn(2)-Cys(6) binuclear cluster domain</fullName>
    </submittedName>
</protein>
<keyword evidence="9" id="KW-1185">Reference proteome</keyword>
<dbReference type="GO" id="GO:0003677">
    <property type="term" value="F:DNA binding"/>
    <property type="evidence" value="ECO:0007669"/>
    <property type="project" value="UniProtKB-KW"/>
</dbReference>
<dbReference type="GO" id="GO:0046872">
    <property type="term" value="F:metal ion binding"/>
    <property type="evidence" value="ECO:0007669"/>
    <property type="project" value="UniProtKB-KW"/>
</dbReference>
<sequence length="638" mass="70630">MPPIINSDSPQPTPTPLSSASTPTPTDERRGRRSRPKAKTGCSSCNKKHCTGYPPPSRYAVSYTELRIAPRPIAASHSSSSSPSVLLAPSSSASASAPASSTPAALVSHRPKQQCLRQRRHHQRQQRQLPLPQPSLPQPSLTIHRPAASLGLDDIEGRYFDLFRTQTASELSGYFGHVFWTRSVPQGCHAEPAIRHAAVALGALYKTLEQSNRAPSHEAEPPSHASSSRDARARTVMPHWHVAVRRYSDACNALMLLKDDTPSISSYRSRLTASVLLSCFDAFIGDHRQAIVQIQAGISLINRLKATTAATANRCNDDDDLLAIFTRLAIQAKSYDLAFHFPQPYVIRLTSSDEEALQLPLPPPSALQGDGPFTDLRVARLAYDAIVERILRTVEGLDSLRRHPYPLFPASWQRSVHSLMHDMDAWSRCFQPLLDSRLDPAHPLSPCERVGAATLKMTQINMHILLRCFFDETESQFDAFLPHFSHIVDLGYEVVPHAVAADTGTTAPAAKPSFIADLGIVPPLFVVATKCRYPVVRRRAIHLLRSSARREGMWDSELSAHIAEWIMRLEESGMSPQQQTMAMAGASPIPEYKRVMIHTADFDLRERRADLSVGWRGAIRPGADMTSQLGRRTTHISW</sequence>
<evidence type="ECO:0000313" key="8">
    <source>
        <dbReference type="EMBL" id="KAF4119648.1"/>
    </source>
</evidence>
<evidence type="ECO:0000256" key="5">
    <source>
        <dbReference type="ARBA" id="ARBA00023163"/>
    </source>
</evidence>
<evidence type="ECO:0000256" key="1">
    <source>
        <dbReference type="ARBA" id="ARBA00022723"/>
    </source>
</evidence>